<feature type="signal peptide" evidence="2">
    <location>
        <begin position="1"/>
        <end position="25"/>
    </location>
</feature>
<reference evidence="3 4" key="1">
    <citation type="submission" date="2020-07" db="EMBL/GenBank/DDBJ databases">
        <title>Luteimonas sp. SJ-92.</title>
        <authorList>
            <person name="Huang X.-X."/>
            <person name="Xu L."/>
            <person name="Sun J.-Q."/>
        </authorList>
    </citation>
    <scope>NUCLEOTIDE SEQUENCE [LARGE SCALE GENOMIC DNA]</scope>
    <source>
        <strain evidence="3 4">SJ-92</strain>
    </source>
</reference>
<keyword evidence="2" id="KW-0732">Signal</keyword>
<protein>
    <submittedName>
        <fullName evidence="3">Uncharacterized protein</fullName>
    </submittedName>
</protein>
<evidence type="ECO:0000256" key="1">
    <source>
        <dbReference type="SAM" id="MobiDB-lite"/>
    </source>
</evidence>
<keyword evidence="4" id="KW-1185">Reference proteome</keyword>
<evidence type="ECO:0000313" key="4">
    <source>
        <dbReference type="Proteomes" id="UP000578091"/>
    </source>
</evidence>
<accession>A0A853J9S5</accession>
<dbReference type="AlphaFoldDB" id="A0A853J9S5"/>
<proteinExistence type="predicted"/>
<dbReference type="RefSeq" id="WP_180677402.1">
    <property type="nucleotide sequence ID" value="NZ_JACCKA010000029.1"/>
</dbReference>
<name>A0A853J9S5_9GAMM</name>
<feature type="chain" id="PRO_5032334126" evidence="2">
    <location>
        <begin position="26"/>
        <end position="289"/>
    </location>
</feature>
<dbReference type="EMBL" id="JACCKA010000029">
    <property type="protein sequence ID" value="NZA25605.1"/>
    <property type="molecule type" value="Genomic_DNA"/>
</dbReference>
<evidence type="ECO:0000313" key="3">
    <source>
        <dbReference type="EMBL" id="NZA25605.1"/>
    </source>
</evidence>
<gene>
    <name evidence="3" type="ORF">H0E84_04355</name>
</gene>
<feature type="region of interest" description="Disordered" evidence="1">
    <location>
        <begin position="24"/>
        <end position="45"/>
    </location>
</feature>
<dbReference type="Proteomes" id="UP000578091">
    <property type="component" value="Unassembled WGS sequence"/>
</dbReference>
<sequence length="289" mass="30779">MKPSIRRIAGTAAIAATLALSATHATGSRPAPPPEALERDSGDLLTDPVRQRRATRIQDAATATGAARAVTPEDVYDVDSFGRTLKWLGTAQMNIALAPACGPPLPGDTVGGACAELLPSPATTSFAFEDVARITLPKNAAHSLLCHWFSPWLGITYRNPNPPGGAAVVGRLWYQPTLTIENPVLDDPTLIDPGTGLPFNGRLTTSVSNTEILEVPLPGGVQISSRERDTATCIAGFVTRQRLVDNYGLTEQQARQFFKRSTTIRMNISGSAQYVDSADMVFGLRVIGD</sequence>
<organism evidence="3 4">
    <name type="scientific">Luteimonas salinisoli</name>
    <dbReference type="NCBI Taxonomy" id="2752307"/>
    <lineage>
        <taxon>Bacteria</taxon>
        <taxon>Pseudomonadati</taxon>
        <taxon>Pseudomonadota</taxon>
        <taxon>Gammaproteobacteria</taxon>
        <taxon>Lysobacterales</taxon>
        <taxon>Lysobacteraceae</taxon>
        <taxon>Luteimonas</taxon>
    </lineage>
</organism>
<evidence type="ECO:0000256" key="2">
    <source>
        <dbReference type="SAM" id="SignalP"/>
    </source>
</evidence>
<comment type="caution">
    <text evidence="3">The sequence shown here is derived from an EMBL/GenBank/DDBJ whole genome shotgun (WGS) entry which is preliminary data.</text>
</comment>